<dbReference type="AlphaFoldDB" id="H8XNH8"/>
<dbReference type="EMBL" id="HE774682">
    <property type="protein sequence ID" value="CCG52095.1"/>
    <property type="molecule type" value="Genomic_DNA"/>
</dbReference>
<name>H8XNH8_FLAIG</name>
<sequence>MEKSSRIHTIYNQENDDTGKYKDDNRVDTILPPYGEYDKPRSTETFYNFTDEKMKALAKGTDDGKIFYLELVVHEMRH</sequence>
<accession>H8XNH8</accession>
<dbReference type="PATRIC" id="fig|1094466.5.peg.84"/>
<reference evidence="3" key="2">
    <citation type="submission" date="2012-03" db="EMBL/GenBank/DDBJ databases">
        <title>Complete genome sequence of Flavobacterium indicum GPTSA100-9T, isolated from warm spring water.</title>
        <authorList>
            <person name="Barbier P."/>
            <person name="Houel A."/>
            <person name="Loux V."/>
            <person name="Poulain J."/>
            <person name="Bernardet J.-F."/>
            <person name="Touchon M."/>
            <person name="Duchaud E."/>
        </authorList>
    </citation>
    <scope>NUCLEOTIDE SEQUENCE [LARGE SCALE GENOMIC DNA]</scope>
    <source>
        <strain evidence="3">DSM 17447 / CIP 109464 / GPTSA100-9</strain>
    </source>
</reference>
<reference evidence="2 3" key="1">
    <citation type="journal article" date="2012" name="J. Bacteriol.">
        <title>Complete Genome Sequence of Flavobacterium indicum GPSTA100-9T, Isolated from Warm Spring Water.</title>
        <authorList>
            <person name="Barbier P."/>
            <person name="Houel A."/>
            <person name="Loux V."/>
            <person name="Poulain J."/>
            <person name="Bernardet J.F."/>
            <person name="Touchon M."/>
            <person name="Duchaud E."/>
        </authorList>
    </citation>
    <scope>NUCLEOTIDE SEQUENCE [LARGE SCALE GENOMIC DNA]</scope>
    <source>
        <strain evidence="3">DSM 17447 / CIP 109464 / GPTSA100-9</strain>
    </source>
</reference>
<evidence type="ECO:0000313" key="2">
    <source>
        <dbReference type="EMBL" id="CCG52095.1"/>
    </source>
</evidence>
<dbReference type="HOGENOM" id="CLU_2616815_0_0_10"/>
<feature type="compositionally biased region" description="Basic and acidic residues" evidence="1">
    <location>
        <begin position="17"/>
        <end position="27"/>
    </location>
</feature>
<proteinExistence type="predicted"/>
<feature type="region of interest" description="Disordered" evidence="1">
    <location>
        <begin position="1"/>
        <end position="35"/>
    </location>
</feature>
<gene>
    <name evidence="2" type="ordered locus">KQS_00420</name>
</gene>
<evidence type="ECO:0000256" key="1">
    <source>
        <dbReference type="SAM" id="MobiDB-lite"/>
    </source>
</evidence>
<organism evidence="2 3">
    <name type="scientific">Flavobacterium indicum (strain DSM 17447 / CIP 109464 / GPTSA100-9)</name>
    <dbReference type="NCBI Taxonomy" id="1094466"/>
    <lineage>
        <taxon>Bacteria</taxon>
        <taxon>Pseudomonadati</taxon>
        <taxon>Bacteroidota</taxon>
        <taxon>Flavobacteriia</taxon>
        <taxon>Flavobacteriales</taxon>
        <taxon>Flavobacteriaceae</taxon>
        <taxon>Flavobacterium</taxon>
    </lineage>
</organism>
<evidence type="ECO:0000313" key="3">
    <source>
        <dbReference type="Proteomes" id="UP000007599"/>
    </source>
</evidence>
<protein>
    <submittedName>
        <fullName evidence="2">Uncharacterized protein</fullName>
    </submittedName>
</protein>
<keyword evidence="3" id="KW-1185">Reference proteome</keyword>
<dbReference type="KEGG" id="fin:KQS_00420"/>
<dbReference type="Proteomes" id="UP000007599">
    <property type="component" value="Chromosome I"/>
</dbReference>